<organism evidence="2 3">
    <name type="scientific">Ditylenchus dipsaci</name>
    <dbReference type="NCBI Taxonomy" id="166011"/>
    <lineage>
        <taxon>Eukaryota</taxon>
        <taxon>Metazoa</taxon>
        <taxon>Ecdysozoa</taxon>
        <taxon>Nematoda</taxon>
        <taxon>Chromadorea</taxon>
        <taxon>Rhabditida</taxon>
        <taxon>Tylenchina</taxon>
        <taxon>Tylenchomorpha</taxon>
        <taxon>Sphaerularioidea</taxon>
        <taxon>Anguinidae</taxon>
        <taxon>Anguininae</taxon>
        <taxon>Ditylenchus</taxon>
    </lineage>
</organism>
<proteinExistence type="predicted"/>
<protein>
    <submittedName>
        <fullName evidence="3">Uncharacterized protein</fullName>
    </submittedName>
</protein>
<evidence type="ECO:0000313" key="2">
    <source>
        <dbReference type="Proteomes" id="UP000887574"/>
    </source>
</evidence>
<feature type="chain" id="PRO_5038125240" evidence="1">
    <location>
        <begin position="27"/>
        <end position="111"/>
    </location>
</feature>
<reference evidence="3" key="1">
    <citation type="submission" date="2022-11" db="UniProtKB">
        <authorList>
            <consortium name="WormBaseParasite"/>
        </authorList>
    </citation>
    <scope>IDENTIFICATION</scope>
</reference>
<dbReference type="Proteomes" id="UP000887574">
    <property type="component" value="Unplaced"/>
</dbReference>
<sequence length="111" mass="12877">MSSSCFLTQFSMALIIVAFLVSTTNCSDNESDLKHPLLQKRFYSWEEGKRSAPFADQQHRSLRSRLDSMEDPWKRTLYAWANAKKSPRVYIQTAPSVAIPSQRLPVPRFYF</sequence>
<name>A0A915E0E7_9BILA</name>
<dbReference type="AlphaFoldDB" id="A0A915E0E7"/>
<accession>A0A915E0E7</accession>
<dbReference type="WBParaSite" id="jg25130">
    <property type="protein sequence ID" value="jg25130"/>
    <property type="gene ID" value="jg25130"/>
</dbReference>
<keyword evidence="2" id="KW-1185">Reference proteome</keyword>
<evidence type="ECO:0000313" key="3">
    <source>
        <dbReference type="WBParaSite" id="jg25130"/>
    </source>
</evidence>
<keyword evidence="1" id="KW-0732">Signal</keyword>
<feature type="signal peptide" evidence="1">
    <location>
        <begin position="1"/>
        <end position="26"/>
    </location>
</feature>
<evidence type="ECO:0000256" key="1">
    <source>
        <dbReference type="SAM" id="SignalP"/>
    </source>
</evidence>